<proteinExistence type="predicted"/>
<evidence type="ECO:0008006" key="4">
    <source>
        <dbReference type="Google" id="ProtNLM"/>
    </source>
</evidence>
<feature type="non-terminal residue" evidence="2">
    <location>
        <position position="148"/>
    </location>
</feature>
<dbReference type="SUPFAM" id="SSF57756">
    <property type="entry name" value="Retrovirus zinc finger-like domains"/>
    <property type="match status" value="1"/>
</dbReference>
<dbReference type="GO" id="GO:0003676">
    <property type="term" value="F:nucleic acid binding"/>
    <property type="evidence" value="ECO:0007669"/>
    <property type="project" value="InterPro"/>
</dbReference>
<dbReference type="AlphaFoldDB" id="A0A7J6WFS6"/>
<feature type="region of interest" description="Disordered" evidence="1">
    <location>
        <begin position="29"/>
        <end position="112"/>
    </location>
</feature>
<dbReference type="InterPro" id="IPR036875">
    <property type="entry name" value="Znf_CCHC_sf"/>
</dbReference>
<feature type="non-terminal residue" evidence="2">
    <location>
        <position position="1"/>
    </location>
</feature>
<evidence type="ECO:0000313" key="2">
    <source>
        <dbReference type="EMBL" id="KAF5196294.1"/>
    </source>
</evidence>
<evidence type="ECO:0000313" key="3">
    <source>
        <dbReference type="Proteomes" id="UP000554482"/>
    </source>
</evidence>
<comment type="caution">
    <text evidence="2">The sequence shown here is derived from an EMBL/GenBank/DDBJ whole genome shotgun (WGS) entry which is preliminary data.</text>
</comment>
<dbReference type="EMBL" id="JABWDY010016186">
    <property type="protein sequence ID" value="KAF5196294.1"/>
    <property type="molecule type" value="Genomic_DNA"/>
</dbReference>
<accession>A0A7J6WFS6</accession>
<name>A0A7J6WFS6_THATH</name>
<dbReference type="OrthoDB" id="1939383at2759"/>
<feature type="region of interest" description="Disordered" evidence="1">
    <location>
        <begin position="125"/>
        <end position="148"/>
    </location>
</feature>
<organism evidence="2 3">
    <name type="scientific">Thalictrum thalictroides</name>
    <name type="common">Rue-anemone</name>
    <name type="synonym">Anemone thalictroides</name>
    <dbReference type="NCBI Taxonomy" id="46969"/>
    <lineage>
        <taxon>Eukaryota</taxon>
        <taxon>Viridiplantae</taxon>
        <taxon>Streptophyta</taxon>
        <taxon>Embryophyta</taxon>
        <taxon>Tracheophyta</taxon>
        <taxon>Spermatophyta</taxon>
        <taxon>Magnoliopsida</taxon>
        <taxon>Ranunculales</taxon>
        <taxon>Ranunculaceae</taxon>
        <taxon>Thalictroideae</taxon>
        <taxon>Thalictrum</taxon>
    </lineage>
</organism>
<protein>
    <recommendedName>
        <fullName evidence="4">CCHC-type domain-containing protein</fullName>
    </recommendedName>
</protein>
<sequence>QSYKAYQVCVEAVNGETLWPKSTAAEMLPPLARRMPGRPKKARRKSIHEEPRTGVSRVGRLMTCSNCKQPGHNKKGCKNPKVNGTQTSQAEPRPKKMKEKPPGGYGVHTFEDGTQYIRLPGWKRGKYFDPRSVEASQTNTGERIQTSQ</sequence>
<keyword evidence="3" id="KW-1185">Reference proteome</keyword>
<dbReference type="Proteomes" id="UP000554482">
    <property type="component" value="Unassembled WGS sequence"/>
</dbReference>
<dbReference type="GO" id="GO:0008270">
    <property type="term" value="F:zinc ion binding"/>
    <property type="evidence" value="ECO:0007669"/>
    <property type="project" value="InterPro"/>
</dbReference>
<evidence type="ECO:0000256" key="1">
    <source>
        <dbReference type="SAM" id="MobiDB-lite"/>
    </source>
</evidence>
<reference evidence="2 3" key="1">
    <citation type="submission" date="2020-06" db="EMBL/GenBank/DDBJ databases">
        <title>Transcriptomic and genomic resources for Thalictrum thalictroides and T. hernandezii: Facilitating candidate gene discovery in an emerging model plant lineage.</title>
        <authorList>
            <person name="Arias T."/>
            <person name="Riano-Pachon D.M."/>
            <person name="Di Stilio V.S."/>
        </authorList>
    </citation>
    <scope>NUCLEOTIDE SEQUENCE [LARGE SCALE GENOMIC DNA]</scope>
    <source>
        <strain evidence="3">cv. WT478/WT964</strain>
        <tissue evidence="2">Leaves</tissue>
    </source>
</reference>
<gene>
    <name evidence="2" type="ORF">FRX31_014119</name>
</gene>
<feature type="compositionally biased region" description="Polar residues" evidence="1">
    <location>
        <begin position="134"/>
        <end position="148"/>
    </location>
</feature>
<feature type="compositionally biased region" description="Basic residues" evidence="1">
    <location>
        <begin position="35"/>
        <end position="46"/>
    </location>
</feature>